<name>A0ABM7NQR9_9VIRU</name>
<dbReference type="PROSITE" id="PS50088">
    <property type="entry name" value="ANK_REPEAT"/>
    <property type="match status" value="3"/>
</dbReference>
<proteinExistence type="predicted"/>
<dbReference type="InterPro" id="IPR002110">
    <property type="entry name" value="Ankyrin_rpt"/>
</dbReference>
<dbReference type="GeneID" id="80557706"/>
<dbReference type="RefSeq" id="YP_010841109.1">
    <property type="nucleotide sequence ID" value="NC_079139.1"/>
</dbReference>
<evidence type="ECO:0000256" key="2">
    <source>
        <dbReference type="ARBA" id="ARBA00023043"/>
    </source>
</evidence>
<dbReference type="EMBL" id="AP024483">
    <property type="protein sequence ID" value="BCS82501.1"/>
    <property type="molecule type" value="Genomic_DNA"/>
</dbReference>
<dbReference type="InterPro" id="IPR036770">
    <property type="entry name" value="Ankyrin_rpt-contain_sf"/>
</dbReference>
<accession>A0ABM7NQR9</accession>
<dbReference type="Gene3D" id="1.25.40.20">
    <property type="entry name" value="Ankyrin repeat-containing domain"/>
    <property type="match status" value="2"/>
</dbReference>
<dbReference type="SMART" id="SM00248">
    <property type="entry name" value="ANK"/>
    <property type="match status" value="5"/>
</dbReference>
<sequence>MTCINEPIPYELWIHIANFSKICNYNLFFTNKKFFSLINESKFDFNVIEYAIYQGNLDVLKHVLSLKYSRNSLVNDEKFTSIGIQKCLTISCEQGHYDIVKFLVNNGVDVQINDNCAIKWASQNGYLEIVKLLVEKGADIQAGNNYALRLASFGGHLEIVKYLVEKGADIQACGKCAIIYASECNHQNVIKFLIEKGVQK</sequence>
<dbReference type="PANTHER" id="PTHR44207">
    <property type="entry name" value="SURFACE ANTIGEN BSPA-LIKE-RELATED"/>
    <property type="match status" value="1"/>
</dbReference>
<keyword evidence="1" id="KW-0677">Repeat</keyword>
<dbReference type="PROSITE" id="PS50297">
    <property type="entry name" value="ANK_REP_REGION"/>
    <property type="match status" value="2"/>
</dbReference>
<dbReference type="Proteomes" id="UP001321479">
    <property type="component" value="Segment"/>
</dbReference>
<organism evidence="3 4">
    <name type="scientific">Cotonvirus japonicus</name>
    <dbReference type="NCBI Taxonomy" id="2811091"/>
    <lineage>
        <taxon>Viruses</taxon>
        <taxon>Varidnaviria</taxon>
        <taxon>Bamfordvirae</taxon>
        <taxon>Nucleocytoviricota</taxon>
        <taxon>Megaviricetes</taxon>
        <taxon>Imitervirales</taxon>
        <taxon>Mimiviridae</taxon>
        <taxon>Megamimivirinae</taxon>
        <taxon>Cotonvirus</taxon>
        <taxon>Cotonvirus japonicum</taxon>
    </lineage>
</organism>
<evidence type="ECO:0000313" key="4">
    <source>
        <dbReference type="Proteomes" id="UP001321479"/>
    </source>
</evidence>
<keyword evidence="2" id="KW-0040">ANK repeat</keyword>
<evidence type="ECO:0000313" key="3">
    <source>
        <dbReference type="EMBL" id="BCS82501.1"/>
    </source>
</evidence>
<keyword evidence="4" id="KW-1185">Reference proteome</keyword>
<protein>
    <submittedName>
        <fullName evidence="3">Ankyrin repeat protein</fullName>
    </submittedName>
</protein>
<dbReference type="PANTHER" id="PTHR44207:SF1">
    <property type="entry name" value="SURFACE ANTIGEN BSPA-LIKE"/>
    <property type="match status" value="1"/>
</dbReference>
<dbReference type="Pfam" id="PF12796">
    <property type="entry name" value="Ank_2"/>
    <property type="match status" value="2"/>
</dbReference>
<dbReference type="SUPFAM" id="SSF48403">
    <property type="entry name" value="Ankyrin repeat"/>
    <property type="match status" value="1"/>
</dbReference>
<reference evidence="3 4" key="1">
    <citation type="submission" date="2021-02" db="EMBL/GenBank/DDBJ databases">
        <title>Cotonvirus japonicus, which uses Golgi apparatus of host cells for its virion factory, phylogenetically links tailed tupanvirus and icosahedral mimivirus.</title>
        <authorList>
            <person name="Takahashi H."/>
            <person name="Fukaya S."/>
            <person name="Song C."/>
            <person name="Murata K."/>
            <person name="Takemura M."/>
        </authorList>
    </citation>
    <scope>NUCLEOTIDE SEQUENCE [LARGE SCALE GENOMIC DNA]</scope>
</reference>
<evidence type="ECO:0000256" key="1">
    <source>
        <dbReference type="ARBA" id="ARBA00022737"/>
    </source>
</evidence>